<accession>A0A9X1WM32</accession>
<dbReference type="EMBL" id="JALIRP010000001">
    <property type="protein sequence ID" value="MCJ8010138.1"/>
    <property type="molecule type" value="Genomic_DNA"/>
</dbReference>
<comment type="caution">
    <text evidence="2">The sequence shown here is derived from an EMBL/GenBank/DDBJ whole genome shotgun (WGS) entry which is preliminary data.</text>
</comment>
<sequence length="85" mass="9658">MSVKPYLLKLDICKPREKAIYDYLNSVPKKHTIIKALELLMKLEGRVMDNMIQNAVDTPPVKPASSYQEPSKNTTVMDGFPDFDS</sequence>
<evidence type="ECO:0000313" key="2">
    <source>
        <dbReference type="EMBL" id="MCJ8010138.1"/>
    </source>
</evidence>
<feature type="region of interest" description="Disordered" evidence="1">
    <location>
        <begin position="58"/>
        <end position="85"/>
    </location>
</feature>
<reference evidence="2" key="1">
    <citation type="submission" date="2022-04" db="EMBL/GenBank/DDBJ databases">
        <title>Paenibacillus mangrovi sp. nov., a novel endophytic bacterium isolated from bark of Kandelia candel.</title>
        <authorList>
            <person name="Tuo L."/>
        </authorList>
    </citation>
    <scope>NUCLEOTIDE SEQUENCE</scope>
    <source>
        <strain evidence="2">KQZ6P-2</strain>
    </source>
</reference>
<dbReference type="AlphaFoldDB" id="A0A9X1WM32"/>
<name>A0A9X1WM32_9BACL</name>
<keyword evidence="3" id="KW-1185">Reference proteome</keyword>
<protein>
    <submittedName>
        <fullName evidence="2">Uncharacterized protein</fullName>
    </submittedName>
</protein>
<evidence type="ECO:0000256" key="1">
    <source>
        <dbReference type="SAM" id="MobiDB-lite"/>
    </source>
</evidence>
<evidence type="ECO:0000313" key="3">
    <source>
        <dbReference type="Proteomes" id="UP001139347"/>
    </source>
</evidence>
<dbReference type="Proteomes" id="UP001139347">
    <property type="component" value="Unassembled WGS sequence"/>
</dbReference>
<proteinExistence type="predicted"/>
<feature type="compositionally biased region" description="Polar residues" evidence="1">
    <location>
        <begin position="65"/>
        <end position="76"/>
    </location>
</feature>
<dbReference type="RefSeq" id="WP_244717289.1">
    <property type="nucleotide sequence ID" value="NZ_JALIRP010000001.1"/>
</dbReference>
<organism evidence="2 3">
    <name type="scientific">Paenibacillus mangrovi</name>
    <dbReference type="NCBI Taxonomy" id="2931978"/>
    <lineage>
        <taxon>Bacteria</taxon>
        <taxon>Bacillati</taxon>
        <taxon>Bacillota</taxon>
        <taxon>Bacilli</taxon>
        <taxon>Bacillales</taxon>
        <taxon>Paenibacillaceae</taxon>
        <taxon>Paenibacillus</taxon>
    </lineage>
</organism>
<gene>
    <name evidence="2" type="ORF">MUG84_00085</name>
</gene>